<evidence type="ECO:0000256" key="1">
    <source>
        <dbReference type="ARBA" id="ARBA00008361"/>
    </source>
</evidence>
<feature type="compositionally biased region" description="Low complexity" evidence="10">
    <location>
        <begin position="53"/>
        <end position="63"/>
    </location>
</feature>
<evidence type="ECO:0000313" key="12">
    <source>
        <dbReference type="EMBL" id="CAI8588654.1"/>
    </source>
</evidence>
<evidence type="ECO:0000256" key="10">
    <source>
        <dbReference type="SAM" id="MobiDB-lite"/>
    </source>
</evidence>
<feature type="compositionally biased region" description="Basic and acidic residues" evidence="10">
    <location>
        <begin position="162"/>
        <end position="171"/>
    </location>
</feature>
<evidence type="ECO:0000256" key="11">
    <source>
        <dbReference type="SAM" id="Phobius"/>
    </source>
</evidence>
<feature type="compositionally biased region" description="Basic residues" evidence="10">
    <location>
        <begin position="270"/>
        <end position="280"/>
    </location>
</feature>
<keyword evidence="4 11" id="KW-0812">Transmembrane</keyword>
<feature type="compositionally biased region" description="Polar residues" evidence="10">
    <location>
        <begin position="193"/>
        <end position="222"/>
    </location>
</feature>
<reference evidence="12 13" key="1">
    <citation type="submission" date="2023-01" db="EMBL/GenBank/DDBJ databases">
        <authorList>
            <person name="Kreplak J."/>
        </authorList>
    </citation>
    <scope>NUCLEOTIDE SEQUENCE [LARGE SCALE GENOMIC DNA]</scope>
</reference>
<evidence type="ECO:0000313" key="13">
    <source>
        <dbReference type="Proteomes" id="UP001157006"/>
    </source>
</evidence>
<evidence type="ECO:0008006" key="14">
    <source>
        <dbReference type="Google" id="ProtNLM"/>
    </source>
</evidence>
<dbReference type="GO" id="GO:0005802">
    <property type="term" value="C:trans-Golgi network"/>
    <property type="evidence" value="ECO:0007669"/>
    <property type="project" value="TreeGrafter"/>
</dbReference>
<keyword evidence="13" id="KW-1185">Reference proteome</keyword>
<evidence type="ECO:0000256" key="6">
    <source>
        <dbReference type="ARBA" id="ARBA00022989"/>
    </source>
</evidence>
<proteinExistence type="inferred from homology"/>
<dbReference type="InterPro" id="IPR004159">
    <property type="entry name" value="Put_SAM_MeTrfase"/>
</dbReference>
<keyword evidence="5" id="KW-0735">Signal-anchor</keyword>
<feature type="compositionally biased region" description="Basic and acidic residues" evidence="10">
    <location>
        <begin position="230"/>
        <end position="245"/>
    </location>
</feature>
<gene>
    <name evidence="12" type="ORF">VFH_I357560</name>
</gene>
<evidence type="ECO:0000256" key="3">
    <source>
        <dbReference type="ARBA" id="ARBA00022679"/>
    </source>
</evidence>
<sequence>MALFKSRNSRRSSSPSYVSTLVTLGFIALCVFGVWMLNSNSRLSPETGEEESTATTTRTAVDTSETRNNDLSTSDETTAKKTEETVETTTVVVPKTEEQKETSTAVYGDNPGHLPEDAIKSDDKNTNNDQNKQQSAVTDSQISEESSIMQKEQVSAIQEPNLDEKVSEPEKVQQSSVEAAEENKKEEEETTKPQDVTESNDANAAESQEQSTGQQSFDTQGSKNDEDEANKEQLREDKGENEEKQISQSSKVESEINNGKQSEGEETVKPKAKKGGHSKKTWTTQVDQSQNEKKRQKGDESGGSEEKQQDYKWSLCNVTAGADYIPCLDNEKAIKMLHSTKHFEHRERHCPEDAPTCLVPLPEGYKTPIRWPNSRDKIWYHNVPHVMLAEVKGHQNWVKMTGEYLTFPGGGTQFIHGALHYIDFLQQAEAGIAWGKHTRVILDVGCGVGSFGGYLFERDVIAMSLAPKDEHEAQVQFALERGIPAISAVMGSQRLPFPNGVFDLIHCARCRVPWHAEGGKLLLELNRVLRPGGYFAWSATPVYQKLEEDVEIWKEMTSLTKAMCWELVTINKDILNKVGAAIYRKPTSNECYEQREKNEPPLCKDDDDPNAAWYVPLQACMHKVPTNKAERGTKWPEVWPQRVQKAPYWLNNSQVGIYGKPASKDFVEDTERWKNVMDELTNIGVTWANVRNVMDMRAVYGGFAAALRELPIWVFNIVNIDAPDTLPIIYERGLFGIYHDWCESFSTYPRSYDLLHADKLFSKIKERCKLVPVIAEVDRIMRPGGTLVVRDEPSIISEVETLLKSLHWEIIYSKEQESLLSARKGTWRPITIASS</sequence>
<protein>
    <recommendedName>
        <fullName evidence="14">Methyltransferase PMT27</fullName>
    </recommendedName>
</protein>
<keyword evidence="8" id="KW-0325">Glycoprotein</keyword>
<dbReference type="CDD" id="cd02440">
    <property type="entry name" value="AdoMet_MTases"/>
    <property type="match status" value="1"/>
</dbReference>
<evidence type="ECO:0000256" key="9">
    <source>
        <dbReference type="ARBA" id="ARBA00060399"/>
    </source>
</evidence>
<accession>A0AAV0YVR9</accession>
<dbReference type="EMBL" id="OX451736">
    <property type="protein sequence ID" value="CAI8588654.1"/>
    <property type="molecule type" value="Genomic_DNA"/>
</dbReference>
<organism evidence="12 13">
    <name type="scientific">Vicia faba</name>
    <name type="common">Broad bean</name>
    <name type="synonym">Faba vulgaris</name>
    <dbReference type="NCBI Taxonomy" id="3906"/>
    <lineage>
        <taxon>Eukaryota</taxon>
        <taxon>Viridiplantae</taxon>
        <taxon>Streptophyta</taxon>
        <taxon>Embryophyta</taxon>
        <taxon>Tracheophyta</taxon>
        <taxon>Spermatophyta</taxon>
        <taxon>Magnoliopsida</taxon>
        <taxon>eudicotyledons</taxon>
        <taxon>Gunneridae</taxon>
        <taxon>Pentapetalae</taxon>
        <taxon>rosids</taxon>
        <taxon>fabids</taxon>
        <taxon>Fabales</taxon>
        <taxon>Fabaceae</taxon>
        <taxon>Papilionoideae</taxon>
        <taxon>50 kb inversion clade</taxon>
        <taxon>NPAAA clade</taxon>
        <taxon>Hologalegina</taxon>
        <taxon>IRL clade</taxon>
        <taxon>Fabeae</taxon>
        <taxon>Vicia</taxon>
    </lineage>
</organism>
<evidence type="ECO:0000256" key="4">
    <source>
        <dbReference type="ARBA" id="ARBA00022692"/>
    </source>
</evidence>
<evidence type="ECO:0000256" key="7">
    <source>
        <dbReference type="ARBA" id="ARBA00023136"/>
    </source>
</evidence>
<dbReference type="InterPro" id="IPR029063">
    <property type="entry name" value="SAM-dependent_MTases_sf"/>
</dbReference>
<keyword evidence="7 11" id="KW-0472">Membrane</keyword>
<keyword evidence="2" id="KW-0489">Methyltransferase</keyword>
<dbReference type="Proteomes" id="UP001157006">
    <property type="component" value="Chromosome 1L"/>
</dbReference>
<dbReference type="PANTHER" id="PTHR10108">
    <property type="entry name" value="SAM-DEPENDENT METHYLTRANSFERASE"/>
    <property type="match status" value="1"/>
</dbReference>
<comment type="similarity">
    <text evidence="1">Belongs to the methyltransferase superfamily.</text>
</comment>
<feature type="transmembrane region" description="Helical" evidence="11">
    <location>
        <begin position="16"/>
        <end position="37"/>
    </location>
</feature>
<dbReference type="AlphaFoldDB" id="A0AAV0YVR9"/>
<dbReference type="SUPFAM" id="SSF53335">
    <property type="entry name" value="S-adenosyl-L-methionine-dependent methyltransferases"/>
    <property type="match status" value="2"/>
</dbReference>
<feature type="region of interest" description="Disordered" evidence="10">
    <location>
        <begin position="42"/>
        <end position="309"/>
    </location>
</feature>
<dbReference type="Pfam" id="PF03141">
    <property type="entry name" value="Methyltransf_29"/>
    <property type="match status" value="1"/>
</dbReference>
<evidence type="ECO:0000256" key="8">
    <source>
        <dbReference type="ARBA" id="ARBA00023180"/>
    </source>
</evidence>
<evidence type="ECO:0000256" key="2">
    <source>
        <dbReference type="ARBA" id="ARBA00022603"/>
    </source>
</evidence>
<dbReference type="GO" id="GO:0008168">
    <property type="term" value="F:methyltransferase activity"/>
    <property type="evidence" value="ECO:0007669"/>
    <property type="project" value="UniProtKB-KW"/>
</dbReference>
<evidence type="ECO:0000256" key="5">
    <source>
        <dbReference type="ARBA" id="ARBA00022968"/>
    </source>
</evidence>
<comment type="subcellular location">
    <subcellularLocation>
        <location evidence="9">Endomembrane system</location>
        <topology evidence="9">Single-pass type II membrane protein</topology>
    </subcellularLocation>
</comment>
<dbReference type="GO" id="GO:0005768">
    <property type="term" value="C:endosome"/>
    <property type="evidence" value="ECO:0007669"/>
    <property type="project" value="TreeGrafter"/>
</dbReference>
<feature type="compositionally biased region" description="Polar residues" evidence="10">
    <location>
        <begin position="136"/>
        <end position="158"/>
    </location>
</feature>
<keyword evidence="6 11" id="KW-1133">Transmembrane helix</keyword>
<feature type="compositionally biased region" description="Basic and acidic residues" evidence="10">
    <location>
        <begin position="114"/>
        <end position="126"/>
    </location>
</feature>
<dbReference type="FunFam" id="3.40.50.150:FF:000084">
    <property type="entry name" value="probable methyltransferase PMT23"/>
    <property type="match status" value="1"/>
</dbReference>
<name>A0AAV0YVR9_VICFA</name>
<dbReference type="PANTHER" id="PTHR10108:SF1077">
    <property type="entry name" value="METHYLTRANSFERASE PMT27-RELATED"/>
    <property type="match status" value="1"/>
</dbReference>
<feature type="compositionally biased region" description="Basic and acidic residues" evidence="10">
    <location>
        <begin position="181"/>
        <end position="192"/>
    </location>
</feature>
<dbReference type="Gene3D" id="3.40.50.150">
    <property type="entry name" value="Vaccinia Virus protein VP39"/>
    <property type="match status" value="1"/>
</dbReference>
<dbReference type="GO" id="GO:0032259">
    <property type="term" value="P:methylation"/>
    <property type="evidence" value="ECO:0007669"/>
    <property type="project" value="UniProtKB-KW"/>
</dbReference>
<keyword evidence="3" id="KW-0808">Transferase</keyword>
<feature type="compositionally biased region" description="Polar residues" evidence="10">
    <location>
        <begin position="246"/>
        <end position="261"/>
    </location>
</feature>
<feature type="compositionally biased region" description="Basic and acidic residues" evidence="10">
    <location>
        <begin position="290"/>
        <end position="309"/>
    </location>
</feature>